<organism evidence="8 9">
    <name type="scientific">Daejeonella lutea</name>
    <dbReference type="NCBI Taxonomy" id="572036"/>
    <lineage>
        <taxon>Bacteria</taxon>
        <taxon>Pseudomonadati</taxon>
        <taxon>Bacteroidota</taxon>
        <taxon>Sphingobacteriia</taxon>
        <taxon>Sphingobacteriales</taxon>
        <taxon>Sphingobacteriaceae</taxon>
        <taxon>Daejeonella</taxon>
    </lineage>
</organism>
<dbReference type="PANTHER" id="PTHR18895">
    <property type="entry name" value="HEMK METHYLTRANSFERASE"/>
    <property type="match status" value="1"/>
</dbReference>
<dbReference type="InterPro" id="IPR040758">
    <property type="entry name" value="PrmC_N"/>
</dbReference>
<evidence type="ECO:0000256" key="2">
    <source>
        <dbReference type="ARBA" id="ARBA00022603"/>
    </source>
</evidence>
<keyword evidence="4" id="KW-0949">S-adenosyl-L-methionine</keyword>
<dbReference type="InterPro" id="IPR004556">
    <property type="entry name" value="HemK-like"/>
</dbReference>
<dbReference type="InterPro" id="IPR029063">
    <property type="entry name" value="SAM-dependent_MTases_sf"/>
</dbReference>
<dbReference type="Pfam" id="PF17827">
    <property type="entry name" value="PrmC_N"/>
    <property type="match status" value="1"/>
</dbReference>
<dbReference type="GO" id="GO:0032259">
    <property type="term" value="P:methylation"/>
    <property type="evidence" value="ECO:0007669"/>
    <property type="project" value="UniProtKB-KW"/>
</dbReference>
<evidence type="ECO:0000256" key="1">
    <source>
        <dbReference type="ARBA" id="ARBA00012771"/>
    </source>
</evidence>
<evidence type="ECO:0000256" key="4">
    <source>
        <dbReference type="ARBA" id="ARBA00022691"/>
    </source>
</evidence>
<name>A0A1T5AH82_9SPHI</name>
<keyword evidence="3 8" id="KW-0808">Transferase</keyword>
<dbReference type="EC" id="2.1.1.297" evidence="1"/>
<keyword evidence="9" id="KW-1185">Reference proteome</keyword>
<dbReference type="OrthoDB" id="9800643at2"/>
<dbReference type="SUPFAM" id="SSF53335">
    <property type="entry name" value="S-adenosyl-L-methionine-dependent methyltransferases"/>
    <property type="match status" value="1"/>
</dbReference>
<dbReference type="AlphaFoldDB" id="A0A1T5AH82"/>
<feature type="domain" description="Methyltransferase small" evidence="6">
    <location>
        <begin position="117"/>
        <end position="200"/>
    </location>
</feature>
<dbReference type="InterPro" id="IPR019874">
    <property type="entry name" value="RF_methyltr_PrmC"/>
</dbReference>
<dbReference type="Gene3D" id="3.40.50.150">
    <property type="entry name" value="Vaccinia Virus protein VP39"/>
    <property type="match status" value="1"/>
</dbReference>
<dbReference type="CDD" id="cd02440">
    <property type="entry name" value="AdoMet_MTases"/>
    <property type="match status" value="1"/>
</dbReference>
<dbReference type="Pfam" id="PF05175">
    <property type="entry name" value="MTS"/>
    <property type="match status" value="1"/>
</dbReference>
<evidence type="ECO:0000256" key="3">
    <source>
        <dbReference type="ARBA" id="ARBA00022679"/>
    </source>
</evidence>
<dbReference type="GO" id="GO:0102559">
    <property type="term" value="F:peptide chain release factor N(5)-glutamine methyltransferase activity"/>
    <property type="evidence" value="ECO:0007669"/>
    <property type="project" value="UniProtKB-EC"/>
</dbReference>
<comment type="catalytic activity">
    <reaction evidence="5">
        <text>L-glutaminyl-[peptide chain release factor] + S-adenosyl-L-methionine = N(5)-methyl-L-glutaminyl-[peptide chain release factor] + S-adenosyl-L-homocysteine + H(+)</text>
        <dbReference type="Rhea" id="RHEA:42896"/>
        <dbReference type="Rhea" id="RHEA-COMP:10271"/>
        <dbReference type="Rhea" id="RHEA-COMP:10272"/>
        <dbReference type="ChEBI" id="CHEBI:15378"/>
        <dbReference type="ChEBI" id="CHEBI:30011"/>
        <dbReference type="ChEBI" id="CHEBI:57856"/>
        <dbReference type="ChEBI" id="CHEBI:59789"/>
        <dbReference type="ChEBI" id="CHEBI:61891"/>
        <dbReference type="EC" id="2.1.1.297"/>
    </reaction>
</comment>
<evidence type="ECO:0000313" key="8">
    <source>
        <dbReference type="EMBL" id="SKB34362.1"/>
    </source>
</evidence>
<sequence length="285" mass="32260">MTIASIEKIFIEDLTGLYGPEEAGSIAWLVIGFVCKINRTQYLNNKNDDLSGREVTTFHRILSDLKKGVPVQYLLGETEFYGSIFKVNSSVLIPRPETEELVDWVLKDLKIRIAELQEPTLLDIGTGSGCIPISIKKYLPNLGVAALEVSNDALEVAKENAKLNHTDIHFTLDDILNPTADWQTFSVITSNPPYVTLAEKNHMHVNVLEHEPHLALFVPEDDPLVFYEAIARFASQHLEKGGFIYLEINENLGQETVSLLSRKGFRNIQLRQDLRDRDRMIRAQM</sequence>
<evidence type="ECO:0000256" key="5">
    <source>
        <dbReference type="ARBA" id="ARBA00048391"/>
    </source>
</evidence>
<protein>
    <recommendedName>
        <fullName evidence="1">peptide chain release factor N(5)-glutamine methyltransferase</fullName>
        <ecNumber evidence="1">2.1.1.297</ecNumber>
    </recommendedName>
</protein>
<dbReference type="NCBIfam" id="TIGR03534">
    <property type="entry name" value="RF_mod_PrmC"/>
    <property type="match status" value="1"/>
</dbReference>
<dbReference type="InterPro" id="IPR050320">
    <property type="entry name" value="N5-glutamine_MTase"/>
</dbReference>
<dbReference type="STRING" id="572036.SAMN05661099_0722"/>
<proteinExistence type="predicted"/>
<dbReference type="Proteomes" id="UP000189981">
    <property type="component" value="Unassembled WGS sequence"/>
</dbReference>
<dbReference type="EMBL" id="FUYR01000001">
    <property type="protein sequence ID" value="SKB34362.1"/>
    <property type="molecule type" value="Genomic_DNA"/>
</dbReference>
<dbReference type="Gene3D" id="1.10.8.10">
    <property type="entry name" value="DNA helicase RuvA subunit, C-terminal domain"/>
    <property type="match status" value="1"/>
</dbReference>
<feature type="domain" description="Release factor glutamine methyltransferase N-terminal" evidence="7">
    <location>
        <begin position="20"/>
        <end position="76"/>
    </location>
</feature>
<evidence type="ECO:0000313" key="9">
    <source>
        <dbReference type="Proteomes" id="UP000189981"/>
    </source>
</evidence>
<accession>A0A1T5AH82</accession>
<gene>
    <name evidence="8" type="ORF">SAMN05661099_0722</name>
</gene>
<dbReference type="NCBIfam" id="TIGR00536">
    <property type="entry name" value="hemK_fam"/>
    <property type="match status" value="1"/>
</dbReference>
<evidence type="ECO:0000259" key="6">
    <source>
        <dbReference type="Pfam" id="PF05175"/>
    </source>
</evidence>
<reference evidence="9" key="1">
    <citation type="submission" date="2017-02" db="EMBL/GenBank/DDBJ databases">
        <authorList>
            <person name="Varghese N."/>
            <person name="Submissions S."/>
        </authorList>
    </citation>
    <scope>NUCLEOTIDE SEQUENCE [LARGE SCALE GENOMIC DNA]</scope>
    <source>
        <strain evidence="9">DSM 22385</strain>
    </source>
</reference>
<keyword evidence="2 8" id="KW-0489">Methyltransferase</keyword>
<evidence type="ECO:0000259" key="7">
    <source>
        <dbReference type="Pfam" id="PF17827"/>
    </source>
</evidence>
<dbReference type="PANTHER" id="PTHR18895:SF74">
    <property type="entry name" value="MTRF1L RELEASE FACTOR GLUTAMINE METHYLTRANSFERASE"/>
    <property type="match status" value="1"/>
</dbReference>
<dbReference type="InterPro" id="IPR007848">
    <property type="entry name" value="Small_mtfrase_dom"/>
</dbReference>
<dbReference type="RefSeq" id="WP_079701279.1">
    <property type="nucleotide sequence ID" value="NZ_FUYR01000001.1"/>
</dbReference>